<dbReference type="InterPro" id="IPR016181">
    <property type="entry name" value="Acyl_CoA_acyltransferase"/>
</dbReference>
<feature type="non-terminal residue" evidence="2">
    <location>
        <position position="1"/>
    </location>
</feature>
<evidence type="ECO:0000313" key="3">
    <source>
        <dbReference type="Proteomes" id="UP001609219"/>
    </source>
</evidence>
<dbReference type="EMBL" id="JBIMSN010000091">
    <property type="protein sequence ID" value="MFH5230842.1"/>
    <property type="molecule type" value="Genomic_DNA"/>
</dbReference>
<dbReference type="EC" id="2.3.-.-" evidence="2"/>
<organism evidence="2 3">
    <name type="scientific">Antrihabitans spumae</name>
    <dbReference type="NCBI Taxonomy" id="3373370"/>
    <lineage>
        <taxon>Bacteria</taxon>
        <taxon>Bacillati</taxon>
        <taxon>Actinomycetota</taxon>
        <taxon>Actinomycetes</taxon>
        <taxon>Mycobacteriales</taxon>
        <taxon>Nocardiaceae</taxon>
        <taxon>Antrihabitans</taxon>
    </lineage>
</organism>
<feature type="domain" description="N-acetyltransferase" evidence="1">
    <location>
        <begin position="32"/>
        <end position="191"/>
    </location>
</feature>
<dbReference type="Pfam" id="PF13302">
    <property type="entry name" value="Acetyltransf_3"/>
    <property type="match status" value="1"/>
</dbReference>
<evidence type="ECO:0000259" key="1">
    <source>
        <dbReference type="PROSITE" id="PS51186"/>
    </source>
</evidence>
<protein>
    <submittedName>
        <fullName evidence="2">GNAT family N-acetyltransferase</fullName>
        <ecNumber evidence="2">2.3.-.-</ecNumber>
    </submittedName>
</protein>
<proteinExistence type="predicted"/>
<dbReference type="Proteomes" id="UP001609219">
    <property type="component" value="Unassembled WGS sequence"/>
</dbReference>
<dbReference type="SUPFAM" id="SSF55729">
    <property type="entry name" value="Acyl-CoA N-acyltransferases (Nat)"/>
    <property type="match status" value="1"/>
</dbReference>
<reference evidence="2 3" key="1">
    <citation type="submission" date="2024-10" db="EMBL/GenBank/DDBJ databases">
        <authorList>
            <person name="Riesco R."/>
        </authorList>
    </citation>
    <scope>NUCLEOTIDE SEQUENCE [LARGE SCALE GENOMIC DNA]</scope>
    <source>
        <strain evidence="2 3">NCIMB 15450</strain>
    </source>
</reference>
<comment type="caution">
    <text evidence="2">The sequence shown here is derived from an EMBL/GenBank/DDBJ whole genome shotgun (WGS) entry which is preliminary data.</text>
</comment>
<dbReference type="PANTHER" id="PTHR43792">
    <property type="entry name" value="GNAT FAMILY, PUTATIVE (AFU_ORTHOLOGUE AFUA_3G00765)-RELATED-RELATED"/>
    <property type="match status" value="1"/>
</dbReference>
<keyword evidence="2" id="KW-0012">Acyltransferase</keyword>
<sequence length="203" mass="21815">TYRSSLKTRVTVQDHWYTPHFVFRTPIVREQIAVAAAASDPEAQRWLGWPQGIVVNEPERSRELRITPGTGSARTLATPGHEGLVVIDAAARRVAGLVTVSPKDTGTADIGVVLAPDYRRRGYGSELFGAAAIFAHRHLGIAVVDAGTETTHTASIRALSAAGFVAPEGPTPDTLPNGRTIDALWFRHSVDESTMCEGPQPID</sequence>
<gene>
    <name evidence="2" type="ORF">ACHIRB_20065</name>
</gene>
<dbReference type="Gene3D" id="3.40.630.30">
    <property type="match status" value="1"/>
</dbReference>
<dbReference type="PROSITE" id="PS51186">
    <property type="entry name" value="GNAT"/>
    <property type="match status" value="1"/>
</dbReference>
<dbReference type="InterPro" id="IPR000182">
    <property type="entry name" value="GNAT_dom"/>
</dbReference>
<dbReference type="GO" id="GO:0016746">
    <property type="term" value="F:acyltransferase activity"/>
    <property type="evidence" value="ECO:0007669"/>
    <property type="project" value="UniProtKB-KW"/>
</dbReference>
<dbReference type="PANTHER" id="PTHR43792:SF1">
    <property type="entry name" value="N-ACETYLTRANSFERASE DOMAIN-CONTAINING PROTEIN"/>
    <property type="match status" value="1"/>
</dbReference>
<keyword evidence="2" id="KW-0808">Transferase</keyword>
<dbReference type="CDD" id="cd04301">
    <property type="entry name" value="NAT_SF"/>
    <property type="match status" value="1"/>
</dbReference>
<accession>A0ABW7K733</accession>
<name>A0ABW7K733_9NOCA</name>
<keyword evidence="3" id="KW-1185">Reference proteome</keyword>
<dbReference type="RefSeq" id="WP_395127757.1">
    <property type="nucleotide sequence ID" value="NZ_JBIMSN010000091.1"/>
</dbReference>
<dbReference type="InterPro" id="IPR051531">
    <property type="entry name" value="N-acetyltransferase"/>
</dbReference>
<evidence type="ECO:0000313" key="2">
    <source>
        <dbReference type="EMBL" id="MFH5230842.1"/>
    </source>
</evidence>